<dbReference type="InterPro" id="IPR001128">
    <property type="entry name" value="Cyt_P450"/>
</dbReference>
<organism evidence="8 9">
    <name type="scientific">Lentzea tibetensis</name>
    <dbReference type="NCBI Taxonomy" id="2591470"/>
    <lineage>
        <taxon>Bacteria</taxon>
        <taxon>Bacillati</taxon>
        <taxon>Actinomycetota</taxon>
        <taxon>Actinomycetes</taxon>
        <taxon>Pseudonocardiales</taxon>
        <taxon>Pseudonocardiaceae</taxon>
        <taxon>Lentzea</taxon>
    </lineage>
</organism>
<accession>A0A563EU54</accession>
<gene>
    <name evidence="8" type="ORF">FKR81_16370</name>
</gene>
<dbReference type="GO" id="GO:0005506">
    <property type="term" value="F:iron ion binding"/>
    <property type="evidence" value="ECO:0007669"/>
    <property type="project" value="InterPro"/>
</dbReference>
<dbReference type="Pfam" id="PF00067">
    <property type="entry name" value="p450"/>
    <property type="match status" value="2"/>
</dbReference>
<evidence type="ECO:0000313" key="9">
    <source>
        <dbReference type="Proteomes" id="UP000316639"/>
    </source>
</evidence>
<dbReference type="OrthoDB" id="3218463at2"/>
<dbReference type="PRINTS" id="PR00359">
    <property type="entry name" value="BP450"/>
</dbReference>
<keyword evidence="5 7" id="KW-0408">Iron</keyword>
<dbReference type="GO" id="GO:0016705">
    <property type="term" value="F:oxidoreductase activity, acting on paired donors, with incorporation or reduction of molecular oxygen"/>
    <property type="evidence" value="ECO:0007669"/>
    <property type="project" value="InterPro"/>
</dbReference>
<evidence type="ECO:0000256" key="4">
    <source>
        <dbReference type="ARBA" id="ARBA00023002"/>
    </source>
</evidence>
<evidence type="ECO:0000256" key="5">
    <source>
        <dbReference type="ARBA" id="ARBA00023004"/>
    </source>
</evidence>
<keyword evidence="2 7" id="KW-0349">Heme</keyword>
<dbReference type="SUPFAM" id="SSF48264">
    <property type="entry name" value="Cytochrome P450"/>
    <property type="match status" value="1"/>
</dbReference>
<dbReference type="InterPro" id="IPR036396">
    <property type="entry name" value="Cyt_P450_sf"/>
</dbReference>
<dbReference type="Gene3D" id="1.10.630.10">
    <property type="entry name" value="Cytochrome P450"/>
    <property type="match status" value="1"/>
</dbReference>
<evidence type="ECO:0000256" key="7">
    <source>
        <dbReference type="RuleBase" id="RU000461"/>
    </source>
</evidence>
<evidence type="ECO:0000256" key="3">
    <source>
        <dbReference type="ARBA" id="ARBA00022723"/>
    </source>
</evidence>
<keyword evidence="9" id="KW-1185">Reference proteome</keyword>
<keyword evidence="6 7" id="KW-0503">Monooxygenase</keyword>
<evidence type="ECO:0000256" key="1">
    <source>
        <dbReference type="ARBA" id="ARBA00010617"/>
    </source>
</evidence>
<proteinExistence type="inferred from homology"/>
<dbReference type="GO" id="GO:0020037">
    <property type="term" value="F:heme binding"/>
    <property type="evidence" value="ECO:0007669"/>
    <property type="project" value="InterPro"/>
</dbReference>
<keyword evidence="3 7" id="KW-0479">Metal-binding</keyword>
<dbReference type="AlphaFoldDB" id="A0A563EU54"/>
<dbReference type="EMBL" id="VOBR01000009">
    <property type="protein sequence ID" value="TWP51193.1"/>
    <property type="molecule type" value="Genomic_DNA"/>
</dbReference>
<keyword evidence="4 7" id="KW-0560">Oxidoreductase</keyword>
<dbReference type="PRINTS" id="PR00385">
    <property type="entry name" value="P450"/>
</dbReference>
<dbReference type="Proteomes" id="UP000316639">
    <property type="component" value="Unassembled WGS sequence"/>
</dbReference>
<comment type="caution">
    <text evidence="8">The sequence shown here is derived from an EMBL/GenBank/DDBJ whole genome shotgun (WGS) entry which is preliminary data.</text>
</comment>
<dbReference type="CDD" id="cd11031">
    <property type="entry name" value="Cyp158A-like"/>
    <property type="match status" value="1"/>
</dbReference>
<dbReference type="RefSeq" id="WP_146352813.1">
    <property type="nucleotide sequence ID" value="NZ_VOBR01000009.1"/>
</dbReference>
<dbReference type="FunFam" id="1.10.630.10:FF:000018">
    <property type="entry name" value="Cytochrome P450 monooxygenase"/>
    <property type="match status" value="1"/>
</dbReference>
<comment type="similarity">
    <text evidence="1 7">Belongs to the cytochrome P450 family.</text>
</comment>
<dbReference type="GO" id="GO:0004497">
    <property type="term" value="F:monooxygenase activity"/>
    <property type="evidence" value="ECO:0007669"/>
    <property type="project" value="UniProtKB-KW"/>
</dbReference>
<dbReference type="InterPro" id="IPR002397">
    <property type="entry name" value="Cyt_P450_B"/>
</dbReference>
<dbReference type="PROSITE" id="PS00086">
    <property type="entry name" value="CYTOCHROME_P450"/>
    <property type="match status" value="1"/>
</dbReference>
<sequence>MTIDIPFADAFQFDPSPTWTRLREEEPIARVRTLAGAEVWLVTRYADVRMVLADPRFSRAAVVKDGAPRVALAKPLPSSLTTTDPPEHTRLRRLVSGTFAHRGIERTRPWVADLAKTLADDVASAGDGADLRQLFALPLPIAVICHLLGVPYADRERFREWTELGYSMSMAERDRVDEAMVSMQAYIGALVAEKMTYAGEPRDLLDELVRAREEGDRLSEEELIAFGVNLLVAGHETSANQIASCVATLLRFRHLWEQLVADHELVPSAVEELLRYNRFSEVGQLRVALEDVEVEGVVVRAGEGVMAALNSANRDPRVFDDPDAVVLTRPQNQHLSFGAGPHFCLGAQLARIELQEALLALLRRFPDIRLAKPAEELEWRRVLVSGLAELPVVLG</sequence>
<dbReference type="InterPro" id="IPR017972">
    <property type="entry name" value="Cyt_P450_CS"/>
</dbReference>
<evidence type="ECO:0000256" key="2">
    <source>
        <dbReference type="ARBA" id="ARBA00022617"/>
    </source>
</evidence>
<protein>
    <submittedName>
        <fullName evidence="8">Cytochrome P450</fullName>
    </submittedName>
</protein>
<evidence type="ECO:0000313" key="8">
    <source>
        <dbReference type="EMBL" id="TWP51193.1"/>
    </source>
</evidence>
<name>A0A563EU54_9PSEU</name>
<evidence type="ECO:0000256" key="6">
    <source>
        <dbReference type="ARBA" id="ARBA00023033"/>
    </source>
</evidence>
<dbReference type="PANTHER" id="PTHR46696">
    <property type="entry name" value="P450, PUTATIVE (EUROFUNG)-RELATED"/>
    <property type="match status" value="1"/>
</dbReference>
<dbReference type="PANTHER" id="PTHR46696:SF1">
    <property type="entry name" value="CYTOCHROME P450 YJIB-RELATED"/>
    <property type="match status" value="1"/>
</dbReference>
<reference evidence="8 9" key="1">
    <citation type="submission" date="2019-07" db="EMBL/GenBank/DDBJ databases">
        <title>Lentzea xizangensis sp. nov., isolated from Qinghai-Tibetan Plateau Soils.</title>
        <authorList>
            <person name="Huang J."/>
        </authorList>
    </citation>
    <scope>NUCLEOTIDE SEQUENCE [LARGE SCALE GENOMIC DNA]</scope>
    <source>
        <strain evidence="8 9">FXJ1.1311</strain>
    </source>
</reference>